<dbReference type="EMBL" id="JACVHL010000002">
    <property type="protein sequence ID" value="MCC3803795.1"/>
    <property type="molecule type" value="Genomic_DNA"/>
</dbReference>
<evidence type="ECO:0000256" key="1">
    <source>
        <dbReference type="SAM" id="Phobius"/>
    </source>
</evidence>
<feature type="transmembrane region" description="Helical" evidence="1">
    <location>
        <begin position="30"/>
        <end position="56"/>
    </location>
</feature>
<dbReference type="Pfam" id="PF07178">
    <property type="entry name" value="TraL"/>
    <property type="match status" value="1"/>
</dbReference>
<organism evidence="2 3">
    <name type="scientific">Vibrio parahaemolyticus</name>
    <dbReference type="NCBI Taxonomy" id="670"/>
    <lineage>
        <taxon>Bacteria</taxon>
        <taxon>Pseudomonadati</taxon>
        <taxon>Pseudomonadota</taxon>
        <taxon>Gammaproteobacteria</taxon>
        <taxon>Vibrionales</taxon>
        <taxon>Vibrionaceae</taxon>
        <taxon>Vibrio</taxon>
    </lineage>
</organism>
<gene>
    <name evidence="2" type="primary">traL</name>
    <name evidence="2" type="ORF">IB292_01975</name>
</gene>
<reference evidence="2" key="1">
    <citation type="submission" date="2020-09" db="EMBL/GenBank/DDBJ databases">
        <title>Genome sequence of Vibrio parahaemolyticus isolates.</title>
        <authorList>
            <person name="Hammerl J.A."/>
            <person name="Strauch E."/>
        </authorList>
    </citation>
    <scope>NUCLEOTIDE SEQUENCE</scope>
    <source>
        <strain evidence="2">17-VB00146</strain>
    </source>
</reference>
<dbReference type="NCBIfam" id="TIGR02762">
    <property type="entry name" value="TraL_TIGR"/>
    <property type="match status" value="1"/>
</dbReference>
<keyword evidence="1" id="KW-0812">Transmembrane</keyword>
<dbReference type="RefSeq" id="WP_228085470.1">
    <property type="nucleotide sequence ID" value="NZ_JACVHL010000002.1"/>
</dbReference>
<accession>A0A9Q3U9T2</accession>
<dbReference type="Proteomes" id="UP000726777">
    <property type="component" value="Unassembled WGS sequence"/>
</dbReference>
<comment type="caution">
    <text evidence="2">The sequence shown here is derived from an EMBL/GenBank/DDBJ whole genome shotgun (WGS) entry which is preliminary data.</text>
</comment>
<dbReference type="InterPro" id="IPR009838">
    <property type="entry name" value="T4SS_TraL"/>
</dbReference>
<protein>
    <submittedName>
        <fullName evidence="2">Type IV conjugative transfer system protein TraL</fullName>
    </submittedName>
</protein>
<name>A0A9Q3U9T2_VIBPH</name>
<proteinExistence type="predicted"/>
<dbReference type="GO" id="GO:0019867">
    <property type="term" value="C:outer membrane"/>
    <property type="evidence" value="ECO:0007669"/>
    <property type="project" value="InterPro"/>
</dbReference>
<evidence type="ECO:0000313" key="3">
    <source>
        <dbReference type="Proteomes" id="UP000726777"/>
    </source>
</evidence>
<dbReference type="AlphaFoldDB" id="A0A9Q3U9T2"/>
<keyword evidence="1" id="KW-1133">Transmembrane helix</keyword>
<evidence type="ECO:0000313" key="2">
    <source>
        <dbReference type="EMBL" id="MCC3803795.1"/>
    </source>
</evidence>
<sequence>MLAPNQDEIPYRVNEPKMVGPFSVTDVAPVAVMGMIGIVMNATNYGLMVGGAISLIQIKLGKNFPPGYVQHYLWFQGVFPTMVTKYLPDPIQRRFYQ</sequence>
<keyword evidence="1" id="KW-0472">Membrane</keyword>